<feature type="transmembrane region" description="Helical" evidence="1">
    <location>
        <begin position="21"/>
        <end position="47"/>
    </location>
</feature>
<dbReference type="InterPro" id="IPR012902">
    <property type="entry name" value="N_methyl_site"/>
</dbReference>
<dbReference type="AlphaFoldDB" id="D4MJD5"/>
<evidence type="ECO:0000313" key="2">
    <source>
        <dbReference type="EMBL" id="CBL33868.1"/>
    </source>
</evidence>
<name>D4MJD5_9FIRM</name>
<dbReference type="KEGG" id="esr:ES1_07770"/>
<reference evidence="2 3" key="1">
    <citation type="submission" date="2010-03" db="EMBL/GenBank/DDBJ databases">
        <title>The genome sequence of Eubacterium siraeum V10Sc8a.</title>
        <authorList>
            <consortium name="metaHIT consortium -- http://www.metahit.eu/"/>
            <person name="Pajon A."/>
            <person name="Turner K."/>
            <person name="Parkhill J."/>
            <person name="Duncan S."/>
            <person name="Flint H."/>
        </authorList>
    </citation>
    <scope>NUCLEOTIDE SEQUENCE [LARGE SCALE GENOMIC DNA]</scope>
    <source>
        <strain evidence="2 3">V10Sc8a</strain>
    </source>
</reference>
<proteinExistence type="predicted"/>
<keyword evidence="1" id="KW-0812">Transmembrane</keyword>
<dbReference type="PATRIC" id="fig|717961.3.peg.877"/>
<dbReference type="Pfam" id="PF07963">
    <property type="entry name" value="N_methyl"/>
    <property type="match status" value="1"/>
</dbReference>
<dbReference type="Proteomes" id="UP000007050">
    <property type="component" value="Chromosome"/>
</dbReference>
<keyword evidence="1" id="KW-0472">Membrane</keyword>
<protein>
    <submittedName>
        <fullName evidence="2">Prepilin-type N-terminal cleavage/methylation domain</fullName>
    </submittedName>
</protein>
<evidence type="ECO:0000256" key="1">
    <source>
        <dbReference type="SAM" id="Phobius"/>
    </source>
</evidence>
<evidence type="ECO:0000313" key="3">
    <source>
        <dbReference type="Proteomes" id="UP000007050"/>
    </source>
</evidence>
<reference evidence="2 3" key="2">
    <citation type="submission" date="2010-03" db="EMBL/GenBank/DDBJ databases">
        <authorList>
            <person name="Pajon A."/>
        </authorList>
    </citation>
    <scope>NUCLEOTIDE SEQUENCE [LARGE SCALE GENOMIC DNA]</scope>
    <source>
        <strain evidence="2 3">V10Sc8a</strain>
    </source>
</reference>
<dbReference type="BioCyc" id="ESIR717961:G136L-634-MONOMER"/>
<sequence length="298" mass="32815">MKGADSMKLFKRFKSKKGFTLTEVLVSIVIFALMSAIVMQILAIAIAQHRKNDSVDKDMDTQISNLVQENALVERDTVNLVMKFVSPTGGTNDVKINDVKIRKDSTEADNDGRLEINTIDATIKNDGGNKDKDKNSGGMVTDDIHIYGTKGIDKIYVHEESCVLEDGKYKITLAFMVDTTSTNALNGSESKSLKIALPEASKNIVVTPDDKMVYSMVSGTNVRFSAKKASDKDTSYSMKIYFTLSEDKFESDYGCFAKYFVDPKSTDTAKTSESFDDAATNGIYNHIYGTPVKEDDAG</sequence>
<dbReference type="EMBL" id="FP929059">
    <property type="protein sequence ID" value="CBL33868.1"/>
    <property type="molecule type" value="Genomic_DNA"/>
</dbReference>
<dbReference type="HOGENOM" id="CLU_958921_0_0_9"/>
<accession>D4MJD5</accession>
<organism evidence="2 3">
    <name type="scientific">[Eubacterium] siraeum V10Sc8a</name>
    <dbReference type="NCBI Taxonomy" id="717961"/>
    <lineage>
        <taxon>Bacteria</taxon>
        <taxon>Bacillati</taxon>
        <taxon>Bacillota</taxon>
        <taxon>Clostridia</taxon>
        <taxon>Eubacteriales</taxon>
        <taxon>Oscillospiraceae</taxon>
        <taxon>Oscillospiraceae incertae sedis</taxon>
    </lineage>
</organism>
<dbReference type="NCBIfam" id="TIGR02532">
    <property type="entry name" value="IV_pilin_GFxxxE"/>
    <property type="match status" value="1"/>
</dbReference>
<keyword evidence="1" id="KW-1133">Transmembrane helix</keyword>
<gene>
    <name evidence="2" type="ORF">ES1_07770</name>
</gene>